<feature type="region of interest" description="Disordered" evidence="4">
    <location>
        <begin position="413"/>
        <end position="445"/>
    </location>
</feature>
<dbReference type="Gene3D" id="3.40.50.300">
    <property type="entry name" value="P-loop containing nucleotide triphosphate hydrolases"/>
    <property type="match status" value="1"/>
</dbReference>
<dbReference type="Gene3D" id="1.25.40.20">
    <property type="entry name" value="Ankyrin repeat-containing domain"/>
    <property type="match status" value="6"/>
</dbReference>
<feature type="repeat" description="ANK" evidence="3">
    <location>
        <begin position="1074"/>
        <end position="1107"/>
    </location>
</feature>
<evidence type="ECO:0000256" key="2">
    <source>
        <dbReference type="ARBA" id="ARBA00023043"/>
    </source>
</evidence>
<keyword evidence="2 3" id="KW-0040">ANK repeat</keyword>
<feature type="repeat" description="ANK" evidence="3">
    <location>
        <begin position="695"/>
        <end position="727"/>
    </location>
</feature>
<feature type="domain" description="Nephrocystin 3-like N-terminal" evidence="5">
    <location>
        <begin position="89"/>
        <end position="265"/>
    </location>
</feature>
<name>A0ABR3W605_9PEZI</name>
<feature type="repeat" description="ANK" evidence="3">
    <location>
        <begin position="794"/>
        <end position="826"/>
    </location>
</feature>
<dbReference type="PROSITE" id="PS50297">
    <property type="entry name" value="ANK_REP_REGION"/>
    <property type="match status" value="9"/>
</dbReference>
<dbReference type="EMBL" id="JAZHXJ010000679">
    <property type="protein sequence ID" value="KAL1853979.1"/>
    <property type="molecule type" value="Genomic_DNA"/>
</dbReference>
<organism evidence="6 7">
    <name type="scientific">Phialemonium thermophilum</name>
    <dbReference type="NCBI Taxonomy" id="223376"/>
    <lineage>
        <taxon>Eukaryota</taxon>
        <taxon>Fungi</taxon>
        <taxon>Dikarya</taxon>
        <taxon>Ascomycota</taxon>
        <taxon>Pezizomycotina</taxon>
        <taxon>Sordariomycetes</taxon>
        <taxon>Sordariomycetidae</taxon>
        <taxon>Cephalothecales</taxon>
        <taxon>Cephalothecaceae</taxon>
        <taxon>Phialemonium</taxon>
    </lineage>
</organism>
<evidence type="ECO:0000256" key="4">
    <source>
        <dbReference type="SAM" id="MobiDB-lite"/>
    </source>
</evidence>
<feature type="repeat" description="ANK" evidence="3">
    <location>
        <begin position="629"/>
        <end position="661"/>
    </location>
</feature>
<reference evidence="6 7" key="1">
    <citation type="journal article" date="2024" name="Commun. Biol.">
        <title>Comparative genomic analysis of thermophilic fungi reveals convergent evolutionary adaptations and gene losses.</title>
        <authorList>
            <person name="Steindorff A.S."/>
            <person name="Aguilar-Pontes M.V."/>
            <person name="Robinson A.J."/>
            <person name="Andreopoulos B."/>
            <person name="LaButti K."/>
            <person name="Kuo A."/>
            <person name="Mondo S."/>
            <person name="Riley R."/>
            <person name="Otillar R."/>
            <person name="Haridas S."/>
            <person name="Lipzen A."/>
            <person name="Grimwood J."/>
            <person name="Schmutz J."/>
            <person name="Clum A."/>
            <person name="Reid I.D."/>
            <person name="Moisan M.C."/>
            <person name="Butler G."/>
            <person name="Nguyen T.T.M."/>
            <person name="Dewar K."/>
            <person name="Conant G."/>
            <person name="Drula E."/>
            <person name="Henrissat B."/>
            <person name="Hansel C."/>
            <person name="Singer S."/>
            <person name="Hutchinson M.I."/>
            <person name="de Vries R.P."/>
            <person name="Natvig D.O."/>
            <person name="Powell A.J."/>
            <person name="Tsang A."/>
            <person name="Grigoriev I.V."/>
        </authorList>
    </citation>
    <scope>NUCLEOTIDE SEQUENCE [LARGE SCALE GENOMIC DNA]</scope>
    <source>
        <strain evidence="6 7">ATCC 24622</strain>
    </source>
</reference>
<dbReference type="InterPro" id="IPR027417">
    <property type="entry name" value="P-loop_NTPase"/>
</dbReference>
<dbReference type="PANTHER" id="PTHR24198:SF165">
    <property type="entry name" value="ANKYRIN REPEAT-CONTAINING PROTEIN-RELATED"/>
    <property type="match status" value="1"/>
</dbReference>
<feature type="repeat" description="ANK" evidence="3">
    <location>
        <begin position="595"/>
        <end position="616"/>
    </location>
</feature>
<keyword evidence="1" id="KW-0677">Repeat</keyword>
<feature type="compositionally biased region" description="Low complexity" evidence="4">
    <location>
        <begin position="433"/>
        <end position="445"/>
    </location>
</feature>
<evidence type="ECO:0000313" key="7">
    <source>
        <dbReference type="Proteomes" id="UP001586593"/>
    </source>
</evidence>
<dbReference type="Pfam" id="PF12796">
    <property type="entry name" value="Ank_2"/>
    <property type="match status" value="5"/>
</dbReference>
<dbReference type="InterPro" id="IPR036770">
    <property type="entry name" value="Ankyrin_rpt-contain_sf"/>
</dbReference>
<feature type="repeat" description="ANK" evidence="3">
    <location>
        <begin position="938"/>
        <end position="963"/>
    </location>
</feature>
<protein>
    <recommendedName>
        <fullName evidence="5">Nephrocystin 3-like N-terminal domain-containing protein</fullName>
    </recommendedName>
</protein>
<dbReference type="SUPFAM" id="SSF52540">
    <property type="entry name" value="P-loop containing nucleoside triphosphate hydrolases"/>
    <property type="match status" value="1"/>
</dbReference>
<evidence type="ECO:0000256" key="1">
    <source>
        <dbReference type="ARBA" id="ARBA00022737"/>
    </source>
</evidence>
<feature type="repeat" description="ANK" evidence="3">
    <location>
        <begin position="1041"/>
        <end position="1073"/>
    </location>
</feature>
<keyword evidence="7" id="KW-1185">Reference proteome</keyword>
<dbReference type="InterPro" id="IPR002110">
    <property type="entry name" value="Ankyrin_rpt"/>
</dbReference>
<feature type="repeat" description="ANK" evidence="3">
    <location>
        <begin position="728"/>
        <end position="760"/>
    </location>
</feature>
<dbReference type="Pfam" id="PF00023">
    <property type="entry name" value="Ank"/>
    <property type="match status" value="2"/>
</dbReference>
<dbReference type="SUPFAM" id="SSF48403">
    <property type="entry name" value="Ankyrin repeat"/>
    <property type="match status" value="2"/>
</dbReference>
<dbReference type="SMART" id="SM00248">
    <property type="entry name" value="ANK"/>
    <property type="match status" value="18"/>
</dbReference>
<dbReference type="Pfam" id="PF24883">
    <property type="entry name" value="NPHP3_N"/>
    <property type="match status" value="1"/>
</dbReference>
<proteinExistence type="predicted"/>
<dbReference type="PROSITE" id="PS50088">
    <property type="entry name" value="ANK_REPEAT"/>
    <property type="match status" value="10"/>
</dbReference>
<evidence type="ECO:0000259" key="5">
    <source>
        <dbReference type="Pfam" id="PF24883"/>
    </source>
</evidence>
<dbReference type="PRINTS" id="PR01415">
    <property type="entry name" value="ANKYRIN"/>
</dbReference>
<feature type="repeat" description="ANK" evidence="3">
    <location>
        <begin position="662"/>
        <end position="694"/>
    </location>
</feature>
<evidence type="ECO:0000256" key="3">
    <source>
        <dbReference type="PROSITE-ProRule" id="PRU00023"/>
    </source>
</evidence>
<dbReference type="InterPro" id="IPR056884">
    <property type="entry name" value="NPHP3-like_N"/>
</dbReference>
<dbReference type="Proteomes" id="UP001586593">
    <property type="component" value="Unassembled WGS sequence"/>
</dbReference>
<comment type="caution">
    <text evidence="6">The sequence shown here is derived from an EMBL/GenBank/DDBJ whole genome shotgun (WGS) entry which is preliminary data.</text>
</comment>
<gene>
    <name evidence="6" type="ORF">VTK73DRAFT_8855</name>
</gene>
<sequence length="1217" mass="135174">MSETEVQNWLRVADAALRQKADNSSANRGHILTEALERLDQPIMNMAVQLSSLQDRLARQDRRDVFRWLSSIPYNSHFDQNAKGLVPRSGQWLLKSREFLEWSSTSDSSFLWLKGTLGSGKTSLVSIVLQSLRSYGASASDACPVAFFYCSRNTAEPERADPDKILSALLKQLSGSDPDEPIRIPVADEYKRRKAEAGRDCSEPKSLDVEDCTKLITELCDANPAFIVVDALDECDPQRRYELLEALDTIATRSKEIVKVFLSSRDDIDIRRHIQLSRVFESHISEEKNGEDIDSYIRKEVDRLNSKGLLLGGGSLSKRLRRKTVATLSERAQGMFRWAALSLETLTSHKHPRDYEKALGTLPDQLSQLYDMLYAEIMHSGESASKLATMTLTLLMYSRRLLSSDELLAAVSEDTEVEDQRGGSSPELESVSDGESSSAESSDAGWPDIISSAQLVNICRNFVVIDLKQDVFRFAHPSVREFLERHPDYSFEEFYYYAAKWWLYHYREACTRVQETKIQEKLHEFLFQGPGMEPSHSYAVWSGNEQLKWDRSEVSFLRDLHLSSATTLAVSFGSLPMIEGFMCRKGFDPSLPTESGKTPLHLAAWNGHFSVVELFLTHLQLPPEPRDGSGRTPLHLASMGRYKSIAELLLSRGADFNAQDSVGRTALHHAAEWNAESVLELLLSRGADPEIKDGWGSTPLHKAATDGYKSITELLLSWGANRNTQDDNGLSPLHLAIDCRREGVAGLLLSRGANHDVRDNHGRTPLHLASRKRYEPIVELLLSRGADPNARDDDGQTPLHVAGREGYEPVVELLLSRGGDPGLRDLRGCTPLFQAALSRHKRVVDRLLEAWMANVADPIDHQGFDRRSHFFSLFSSDPEPYDCERIVLALVRTDSVGTPRTRVENSYALSKAAAAGMALVVQELQMSDEIDVNELDDRGQTPLYNAVVHGHAHVVRILLANPAINPNVPNRWKDTPLLGASSDGNIAMVNALLRRPDINPNKGGEYGTSPLMKAAMLEDNSVVIKRLLAHPGIQINQKNGLGQTALHFAPKAGNQASITILVDHGADANAQDKSGRTPLSIAAGRGYENSITVLLAIDKVDPNRRDRLGRSPLSWSVARSDKPVRYIAPDIKAAKALLADSRVEVNLRDKDGRTALSLAAEEGFVEIVKVLTESDEIDIDLADNEGRTPLQWARLRGHHKLASLLKSKRKTKGGMPP</sequence>
<feature type="repeat" description="ANK" evidence="3">
    <location>
        <begin position="761"/>
        <end position="793"/>
    </location>
</feature>
<dbReference type="PANTHER" id="PTHR24198">
    <property type="entry name" value="ANKYRIN REPEAT AND PROTEIN KINASE DOMAIN-CONTAINING PROTEIN"/>
    <property type="match status" value="1"/>
</dbReference>
<evidence type="ECO:0000313" key="6">
    <source>
        <dbReference type="EMBL" id="KAL1853979.1"/>
    </source>
</evidence>
<accession>A0ABR3W605</accession>